<evidence type="ECO:0000256" key="5">
    <source>
        <dbReference type="ARBA" id="ARBA00023136"/>
    </source>
</evidence>
<dbReference type="AlphaFoldDB" id="A0A1G8DRV0"/>
<dbReference type="InterPro" id="IPR051542">
    <property type="entry name" value="Hydrogenase_cytochrome"/>
</dbReference>
<evidence type="ECO:0000259" key="7">
    <source>
        <dbReference type="Pfam" id="PF01292"/>
    </source>
</evidence>
<feature type="transmembrane region" description="Helical" evidence="6">
    <location>
        <begin position="132"/>
        <end position="154"/>
    </location>
</feature>
<feature type="transmembrane region" description="Helical" evidence="6">
    <location>
        <begin position="59"/>
        <end position="84"/>
    </location>
</feature>
<dbReference type="Pfam" id="PF01292">
    <property type="entry name" value="Ni_hydr_CYTB"/>
    <property type="match status" value="1"/>
</dbReference>
<evidence type="ECO:0000256" key="6">
    <source>
        <dbReference type="SAM" id="Phobius"/>
    </source>
</evidence>
<dbReference type="PANTHER" id="PTHR30485:SF1">
    <property type="entry name" value="CYTOCHROME YDHU-RELATED"/>
    <property type="match status" value="1"/>
</dbReference>
<accession>A0A1G8DRV0</accession>
<dbReference type="PANTHER" id="PTHR30485">
    <property type="entry name" value="NI/FE-HYDROGENASE 1 B-TYPE CYTOCHROME SUBUNIT"/>
    <property type="match status" value="1"/>
</dbReference>
<sequence>MKHSVKLRKPLLKQLKADNLKGRIIQSQPIWVRIFHWGFAISLVVIISTGLQLHKPAHFLALNFSKVLVAHIVFSWFALGFLVLRFTDALIRKDDSLIPKIRDLKHFPKLMAYYFFLRSSPPPARKYNSGQLLIYFSWFLVFLLASFLGLASYWQGEHLIWVWHLVGGFQMIRWIKFIISIYFLATIPVHIYLSLTEDISRLQAMVTGYERKPPMKNESKNFPRIK</sequence>
<gene>
    <name evidence="8" type="ORF">SAMN05443529_115118</name>
</gene>
<feature type="transmembrane region" description="Helical" evidence="6">
    <location>
        <begin position="174"/>
        <end position="195"/>
    </location>
</feature>
<dbReference type="RefSeq" id="WP_092334136.1">
    <property type="nucleotide sequence ID" value="NZ_FNCP01000015.1"/>
</dbReference>
<keyword evidence="4 6" id="KW-1133">Transmembrane helix</keyword>
<dbReference type="InterPro" id="IPR016174">
    <property type="entry name" value="Di-haem_cyt_TM"/>
</dbReference>
<keyword evidence="5 6" id="KW-0472">Membrane</keyword>
<evidence type="ECO:0000256" key="4">
    <source>
        <dbReference type="ARBA" id="ARBA00022989"/>
    </source>
</evidence>
<dbReference type="OrthoDB" id="1796079at2"/>
<dbReference type="SUPFAM" id="SSF81342">
    <property type="entry name" value="Transmembrane di-heme cytochromes"/>
    <property type="match status" value="1"/>
</dbReference>
<organism evidence="8 9">
    <name type="scientific">Desulfosporosinus hippei DSM 8344</name>
    <dbReference type="NCBI Taxonomy" id="1121419"/>
    <lineage>
        <taxon>Bacteria</taxon>
        <taxon>Bacillati</taxon>
        <taxon>Bacillota</taxon>
        <taxon>Clostridia</taxon>
        <taxon>Eubacteriales</taxon>
        <taxon>Desulfitobacteriaceae</taxon>
        <taxon>Desulfosporosinus</taxon>
    </lineage>
</organism>
<dbReference type="GO" id="GO:0022904">
    <property type="term" value="P:respiratory electron transport chain"/>
    <property type="evidence" value="ECO:0007669"/>
    <property type="project" value="InterPro"/>
</dbReference>
<dbReference type="EMBL" id="FNCP01000015">
    <property type="protein sequence ID" value="SDH60210.1"/>
    <property type="molecule type" value="Genomic_DNA"/>
</dbReference>
<dbReference type="Proteomes" id="UP000198656">
    <property type="component" value="Unassembled WGS sequence"/>
</dbReference>
<comment type="subcellular location">
    <subcellularLocation>
        <location evidence="1">Cell membrane</location>
        <topology evidence="1">Multi-pass membrane protein</topology>
    </subcellularLocation>
</comment>
<keyword evidence="3 6" id="KW-0812">Transmembrane</keyword>
<dbReference type="Gene3D" id="1.20.950.20">
    <property type="entry name" value="Transmembrane di-heme cytochromes, Chain C"/>
    <property type="match status" value="1"/>
</dbReference>
<evidence type="ECO:0000256" key="2">
    <source>
        <dbReference type="ARBA" id="ARBA00022475"/>
    </source>
</evidence>
<proteinExistence type="predicted"/>
<reference evidence="9" key="1">
    <citation type="submission" date="2016-10" db="EMBL/GenBank/DDBJ databases">
        <authorList>
            <person name="Varghese N."/>
            <person name="Submissions S."/>
        </authorList>
    </citation>
    <scope>NUCLEOTIDE SEQUENCE [LARGE SCALE GENOMIC DNA]</scope>
    <source>
        <strain evidence="9">DSM 8344</strain>
    </source>
</reference>
<protein>
    <submittedName>
        <fullName evidence="8">Ni,Fe-hydrogenase I cytochrome b subunit</fullName>
    </submittedName>
</protein>
<evidence type="ECO:0000313" key="8">
    <source>
        <dbReference type="EMBL" id="SDH60210.1"/>
    </source>
</evidence>
<name>A0A1G8DRV0_9FIRM</name>
<dbReference type="GO" id="GO:0005886">
    <property type="term" value="C:plasma membrane"/>
    <property type="evidence" value="ECO:0007669"/>
    <property type="project" value="UniProtKB-SubCell"/>
</dbReference>
<dbReference type="InterPro" id="IPR011577">
    <property type="entry name" value="Cyt_b561_bac/Ni-Hgenase"/>
</dbReference>
<evidence type="ECO:0000256" key="3">
    <source>
        <dbReference type="ARBA" id="ARBA00022692"/>
    </source>
</evidence>
<feature type="transmembrane region" description="Helical" evidence="6">
    <location>
        <begin position="30"/>
        <end position="53"/>
    </location>
</feature>
<feature type="domain" description="Cytochrome b561 bacterial/Ni-hydrogenase" evidence="7">
    <location>
        <begin position="28"/>
        <end position="208"/>
    </location>
</feature>
<dbReference type="GO" id="GO:0009055">
    <property type="term" value="F:electron transfer activity"/>
    <property type="evidence" value="ECO:0007669"/>
    <property type="project" value="InterPro"/>
</dbReference>
<keyword evidence="9" id="KW-1185">Reference proteome</keyword>
<keyword evidence="2" id="KW-1003">Cell membrane</keyword>
<dbReference type="GO" id="GO:0020037">
    <property type="term" value="F:heme binding"/>
    <property type="evidence" value="ECO:0007669"/>
    <property type="project" value="TreeGrafter"/>
</dbReference>
<dbReference type="STRING" id="1121419.SAMN05443529_115118"/>
<evidence type="ECO:0000313" key="9">
    <source>
        <dbReference type="Proteomes" id="UP000198656"/>
    </source>
</evidence>
<evidence type="ECO:0000256" key="1">
    <source>
        <dbReference type="ARBA" id="ARBA00004651"/>
    </source>
</evidence>